<dbReference type="RefSeq" id="WP_344143768.1">
    <property type="nucleotide sequence ID" value="NZ_BAAANF010000001.1"/>
</dbReference>
<accession>A0ABP4RYB9</accession>
<dbReference type="InterPro" id="IPR052527">
    <property type="entry name" value="Metal_cation-efflux_comp"/>
</dbReference>
<dbReference type="EMBL" id="BAAANF010000001">
    <property type="protein sequence ID" value="GAA1662909.1"/>
    <property type="molecule type" value="Genomic_DNA"/>
</dbReference>
<evidence type="ECO:0000256" key="3">
    <source>
        <dbReference type="ARBA" id="ARBA00022989"/>
    </source>
</evidence>
<evidence type="ECO:0000313" key="6">
    <source>
        <dbReference type="EMBL" id="GAA1662909.1"/>
    </source>
</evidence>
<protein>
    <submittedName>
        <fullName evidence="6">Methyltransferase</fullName>
    </submittedName>
</protein>
<dbReference type="Pfam" id="PF04191">
    <property type="entry name" value="PEMT"/>
    <property type="match status" value="1"/>
</dbReference>
<keyword evidence="2 5" id="KW-0812">Transmembrane</keyword>
<dbReference type="GO" id="GO:0032259">
    <property type="term" value="P:methylation"/>
    <property type="evidence" value="ECO:0007669"/>
    <property type="project" value="UniProtKB-KW"/>
</dbReference>
<evidence type="ECO:0000256" key="5">
    <source>
        <dbReference type="SAM" id="Phobius"/>
    </source>
</evidence>
<feature type="transmembrane region" description="Helical" evidence="5">
    <location>
        <begin position="15"/>
        <end position="36"/>
    </location>
</feature>
<keyword evidence="6" id="KW-0489">Methyltransferase</keyword>
<evidence type="ECO:0000256" key="1">
    <source>
        <dbReference type="ARBA" id="ARBA00004127"/>
    </source>
</evidence>
<sequence>MVVLTSTPSRRRLDLGRLFMVPLATLMLIAGAMVLSRPSDAGALRWIGTALVAVFYVVIIWAYLRRGPAKATGTSVVAHVAAIVATLTPFAFPVLTQGSGGVARLLVADVLLVAGTAWSVWSLWTLGRNLSIIAQARDVVEHGPYRWVRHPLYTGEIVSSLGLAIAADNLVAGGVWLILVALQVYRARREEQVLIGALPAYSSYRTRTAALLPGVF</sequence>
<reference evidence="7" key="1">
    <citation type="journal article" date="2019" name="Int. J. Syst. Evol. Microbiol.">
        <title>The Global Catalogue of Microorganisms (GCM) 10K type strain sequencing project: providing services to taxonomists for standard genome sequencing and annotation.</title>
        <authorList>
            <consortium name="The Broad Institute Genomics Platform"/>
            <consortium name="The Broad Institute Genome Sequencing Center for Infectious Disease"/>
            <person name="Wu L."/>
            <person name="Ma J."/>
        </authorList>
    </citation>
    <scope>NUCLEOTIDE SEQUENCE [LARGE SCALE GENOMIC DNA]</scope>
    <source>
        <strain evidence="7">JCM 14307</strain>
    </source>
</reference>
<feature type="transmembrane region" description="Helical" evidence="5">
    <location>
        <begin position="43"/>
        <end position="64"/>
    </location>
</feature>
<keyword evidence="4 5" id="KW-0472">Membrane</keyword>
<gene>
    <name evidence="6" type="ORF">GCM10009745_00620</name>
</gene>
<comment type="caution">
    <text evidence="6">The sequence shown here is derived from an EMBL/GenBank/DDBJ whole genome shotgun (WGS) entry which is preliminary data.</text>
</comment>
<evidence type="ECO:0000313" key="7">
    <source>
        <dbReference type="Proteomes" id="UP001500280"/>
    </source>
</evidence>
<dbReference type="Gene3D" id="1.20.120.1630">
    <property type="match status" value="1"/>
</dbReference>
<dbReference type="InterPro" id="IPR007318">
    <property type="entry name" value="Phopholipid_MeTrfase"/>
</dbReference>
<keyword evidence="3 5" id="KW-1133">Transmembrane helix</keyword>
<dbReference type="Proteomes" id="UP001500280">
    <property type="component" value="Unassembled WGS sequence"/>
</dbReference>
<evidence type="ECO:0000256" key="4">
    <source>
        <dbReference type="ARBA" id="ARBA00023136"/>
    </source>
</evidence>
<feature type="transmembrane region" description="Helical" evidence="5">
    <location>
        <begin position="102"/>
        <end position="121"/>
    </location>
</feature>
<evidence type="ECO:0000256" key="2">
    <source>
        <dbReference type="ARBA" id="ARBA00022692"/>
    </source>
</evidence>
<feature type="transmembrane region" description="Helical" evidence="5">
    <location>
        <begin position="157"/>
        <end position="182"/>
    </location>
</feature>
<keyword evidence="6" id="KW-0808">Transferase</keyword>
<proteinExistence type="predicted"/>
<comment type="subcellular location">
    <subcellularLocation>
        <location evidence="1">Endomembrane system</location>
        <topology evidence="1">Multi-pass membrane protein</topology>
    </subcellularLocation>
</comment>
<keyword evidence="7" id="KW-1185">Reference proteome</keyword>
<name>A0ABP4RYB9_9ACTN</name>
<dbReference type="GO" id="GO:0008168">
    <property type="term" value="F:methyltransferase activity"/>
    <property type="evidence" value="ECO:0007669"/>
    <property type="project" value="UniProtKB-KW"/>
</dbReference>
<feature type="transmembrane region" description="Helical" evidence="5">
    <location>
        <begin position="76"/>
        <end position="95"/>
    </location>
</feature>
<organism evidence="6 7">
    <name type="scientific">Kribbella yunnanensis</name>
    <dbReference type="NCBI Taxonomy" id="190194"/>
    <lineage>
        <taxon>Bacteria</taxon>
        <taxon>Bacillati</taxon>
        <taxon>Actinomycetota</taxon>
        <taxon>Actinomycetes</taxon>
        <taxon>Propionibacteriales</taxon>
        <taxon>Kribbellaceae</taxon>
        <taxon>Kribbella</taxon>
    </lineage>
</organism>
<dbReference type="PANTHER" id="PTHR43847">
    <property type="entry name" value="BLL3993 PROTEIN"/>
    <property type="match status" value="1"/>
</dbReference>
<dbReference type="PANTHER" id="PTHR43847:SF1">
    <property type="entry name" value="BLL3993 PROTEIN"/>
    <property type="match status" value="1"/>
</dbReference>